<evidence type="ECO:0000259" key="5">
    <source>
        <dbReference type="Pfam" id="PF10672"/>
    </source>
</evidence>
<evidence type="ECO:0000256" key="1">
    <source>
        <dbReference type="ARBA" id="ARBA00022552"/>
    </source>
</evidence>
<dbReference type="AlphaFoldDB" id="A0A1H9F2I7"/>
<dbReference type="GO" id="GO:0006364">
    <property type="term" value="P:rRNA processing"/>
    <property type="evidence" value="ECO:0007669"/>
    <property type="project" value="UniProtKB-KW"/>
</dbReference>
<reference evidence="6 7" key="1">
    <citation type="submission" date="2016-10" db="EMBL/GenBank/DDBJ databases">
        <authorList>
            <person name="de Groot N.N."/>
        </authorList>
    </citation>
    <scope>NUCLEOTIDE SEQUENCE [LARGE SCALE GENOMIC DNA]</scope>
    <source>
        <strain evidence="6 7">B7-7</strain>
    </source>
</reference>
<keyword evidence="1" id="KW-0698">rRNA processing</keyword>
<dbReference type="InterPro" id="IPR019614">
    <property type="entry name" value="SAM-dep_methyl-trfase"/>
</dbReference>
<dbReference type="STRING" id="867345.SAMN05421693_12417"/>
<dbReference type="Gene3D" id="3.30.750.80">
    <property type="entry name" value="RNA methyltransferase domain (HRMD) like"/>
    <property type="match status" value="1"/>
</dbReference>
<sequence length="313" mass="36530">MNSPFHNRLSKNVRHWSKWARRRGIECFRVYDRDIPEYPVAVDVYAGIPHVQVYETRWEADDAAHDTWVAEVRKTVGTVFALSPETLAMKVRRRQKGTEQYEKTGQEGDELIVSEDGLKFSVNLHAYLDTGLFLDHRQTRKMVRERSQGRRFLNLFAYTGSFSVHAAAGGALESLTLDLSRTYQAWSLQNFQLNGLDLTRHRLERVDVMRWLEEAPRLGQCYDLIVMDPPSFSNSRKMAATLDVQRDHAWMINRCLGLLSTHGELFFSNNRRGFKLYEDELAPCQVEEITRQTVPEDFGRGRPHRCWIIRRPR</sequence>
<keyword evidence="4" id="KW-0949">S-adenosyl-L-methionine</keyword>
<evidence type="ECO:0000256" key="4">
    <source>
        <dbReference type="ARBA" id="ARBA00022691"/>
    </source>
</evidence>
<name>A0A1H9F2I7_9GAMM</name>
<keyword evidence="7" id="KW-1185">Reference proteome</keyword>
<dbReference type="SUPFAM" id="SSF53335">
    <property type="entry name" value="S-adenosyl-L-methionine-dependent methyltransferases"/>
    <property type="match status" value="1"/>
</dbReference>
<dbReference type="GO" id="GO:0032259">
    <property type="term" value="P:methylation"/>
    <property type="evidence" value="ECO:0007669"/>
    <property type="project" value="UniProtKB-KW"/>
</dbReference>
<gene>
    <name evidence="6" type="ORF">SAMN05421693_12417</name>
</gene>
<dbReference type="OrthoDB" id="9809404at2"/>
<proteinExistence type="predicted"/>
<dbReference type="RefSeq" id="WP_090208385.1">
    <property type="nucleotide sequence ID" value="NZ_FOFO01000024.1"/>
</dbReference>
<dbReference type="Proteomes" id="UP000199496">
    <property type="component" value="Unassembled WGS sequence"/>
</dbReference>
<accession>A0A1H9F2I7</accession>
<protein>
    <submittedName>
        <fullName evidence="6">23S rRNA (Cytosine1962-C5)-methyltransferase</fullName>
    </submittedName>
</protein>
<dbReference type="PANTHER" id="PTHR43042:SF3">
    <property type="entry name" value="RIBOSOMAL RNA LARGE SUBUNIT METHYLTRANSFERASE YWBD-RELATED"/>
    <property type="match status" value="1"/>
</dbReference>
<dbReference type="InterPro" id="IPR029063">
    <property type="entry name" value="SAM-dependent_MTases_sf"/>
</dbReference>
<organism evidence="6 7">
    <name type="scientific">Ectothiorhodospira magna</name>
    <dbReference type="NCBI Taxonomy" id="867345"/>
    <lineage>
        <taxon>Bacteria</taxon>
        <taxon>Pseudomonadati</taxon>
        <taxon>Pseudomonadota</taxon>
        <taxon>Gammaproteobacteria</taxon>
        <taxon>Chromatiales</taxon>
        <taxon>Ectothiorhodospiraceae</taxon>
        <taxon>Ectothiorhodospira</taxon>
    </lineage>
</organism>
<evidence type="ECO:0000256" key="3">
    <source>
        <dbReference type="ARBA" id="ARBA00022679"/>
    </source>
</evidence>
<evidence type="ECO:0000256" key="2">
    <source>
        <dbReference type="ARBA" id="ARBA00022603"/>
    </source>
</evidence>
<keyword evidence="3 6" id="KW-0808">Transferase</keyword>
<feature type="domain" description="S-adenosylmethionine-dependent methyltransferase" evidence="5">
    <location>
        <begin position="104"/>
        <end position="263"/>
    </location>
</feature>
<evidence type="ECO:0000313" key="6">
    <source>
        <dbReference type="EMBL" id="SEQ32176.1"/>
    </source>
</evidence>
<dbReference type="PANTHER" id="PTHR43042">
    <property type="entry name" value="SAM-DEPENDENT METHYLTRANSFERASE"/>
    <property type="match status" value="1"/>
</dbReference>
<dbReference type="GO" id="GO:0008168">
    <property type="term" value="F:methyltransferase activity"/>
    <property type="evidence" value="ECO:0007669"/>
    <property type="project" value="UniProtKB-KW"/>
</dbReference>
<keyword evidence="2 6" id="KW-0489">Methyltransferase</keyword>
<dbReference type="Pfam" id="PF10672">
    <property type="entry name" value="Methyltrans_SAM"/>
    <property type="match status" value="1"/>
</dbReference>
<dbReference type="Gene3D" id="3.40.50.150">
    <property type="entry name" value="Vaccinia Virus protein VP39"/>
    <property type="match status" value="1"/>
</dbReference>
<evidence type="ECO:0000313" key="7">
    <source>
        <dbReference type="Proteomes" id="UP000199496"/>
    </source>
</evidence>
<dbReference type="EMBL" id="FOFO01000024">
    <property type="protein sequence ID" value="SEQ32176.1"/>
    <property type="molecule type" value="Genomic_DNA"/>
</dbReference>